<evidence type="ECO:0000256" key="7">
    <source>
        <dbReference type="ARBA" id="ARBA00022679"/>
    </source>
</evidence>
<dbReference type="Gene3D" id="2.40.50.100">
    <property type="match status" value="1"/>
</dbReference>
<dbReference type="SUPFAM" id="SSF51230">
    <property type="entry name" value="Single hybrid motif"/>
    <property type="match status" value="1"/>
</dbReference>
<evidence type="ECO:0000256" key="12">
    <source>
        <dbReference type="ARBA" id="ARBA00046046"/>
    </source>
</evidence>
<dbReference type="Pfam" id="PF00198">
    <property type="entry name" value="2-oxoacid_dh"/>
    <property type="match status" value="1"/>
</dbReference>
<dbReference type="InterPro" id="IPR001078">
    <property type="entry name" value="2-oxoacid_DH_actylTfrase"/>
</dbReference>
<dbReference type="SUPFAM" id="SSF52777">
    <property type="entry name" value="CoA-dependent acyltransferases"/>
    <property type="match status" value="1"/>
</dbReference>
<evidence type="ECO:0000313" key="17">
    <source>
        <dbReference type="EnsemblMetazoa" id="BGLB004526-PB"/>
    </source>
</evidence>
<evidence type="ECO:0000259" key="14">
    <source>
        <dbReference type="Pfam" id="PF00198"/>
    </source>
</evidence>
<accession>A0A2C9JLT2</accession>
<dbReference type="Proteomes" id="UP000076420">
    <property type="component" value="Unassembled WGS sequence"/>
</dbReference>
<comment type="cofactor">
    <cofactor evidence="1">
        <name>(R)-lipoate</name>
        <dbReference type="ChEBI" id="CHEBI:83088"/>
    </cofactor>
</comment>
<dbReference type="NCBIfam" id="TIGR01347">
    <property type="entry name" value="sucB"/>
    <property type="match status" value="1"/>
</dbReference>
<comment type="function">
    <text evidence="12">Dihydrolipoamide succinyltransferase (E2) component of the 2-oxoglutarate dehydrogenase complex. The 2-oxoglutarate dehydrogenase complex catalyzes the overall conversion of 2-oxoglutarate to succinyl-CoA and CO(2). The 2-oxoglutarate dehydrogenase complex is mainly active in the mitochondrion. A fraction of the 2-oxoglutarate dehydrogenase complex also localizes in the nucleus and is required for lysine succinylation of histones: associates with KAT2A on chromatin and provides succinyl-CoA to histone succinyltransferase KAT2A.</text>
</comment>
<evidence type="ECO:0000259" key="15">
    <source>
        <dbReference type="Pfam" id="PF00364"/>
    </source>
</evidence>
<reference evidence="17" key="1">
    <citation type="submission" date="2020-05" db="UniProtKB">
        <authorList>
            <consortium name="EnsemblMetazoa"/>
        </authorList>
    </citation>
    <scope>IDENTIFICATION</scope>
    <source>
        <strain evidence="17">BB02</strain>
    </source>
</reference>
<keyword evidence="8" id="KW-0450">Lipoyl</keyword>
<protein>
    <recommendedName>
        <fullName evidence="5">Dihydrolipoyllysine-residue succinyltransferase component of 2-oxoglutarate dehydrogenase complex, mitochondrial</fullName>
        <ecNumber evidence="4">2.3.1.61</ecNumber>
    </recommendedName>
    <alternativeName>
        <fullName evidence="11">2-oxoglutarate dehydrogenase complex component E2</fullName>
    </alternativeName>
    <alternativeName>
        <fullName evidence="10">E2K</fullName>
    </alternativeName>
</protein>
<feature type="domain" description="Dehydrogenase E1 component" evidence="16">
    <location>
        <begin position="4"/>
        <end position="40"/>
    </location>
</feature>
<comment type="similarity">
    <text evidence="3">Belongs to the 2-oxoacid dehydrogenase family.</text>
</comment>
<name>A0A2C9JLT2_BIOGL</name>
<dbReference type="STRING" id="6526.A0A2C9JLT2"/>
<evidence type="ECO:0000256" key="2">
    <source>
        <dbReference type="ARBA" id="ARBA00005145"/>
    </source>
</evidence>
<evidence type="ECO:0000259" key="16">
    <source>
        <dbReference type="Pfam" id="PF00676"/>
    </source>
</evidence>
<evidence type="ECO:0000256" key="5">
    <source>
        <dbReference type="ARBA" id="ARBA00020294"/>
    </source>
</evidence>
<gene>
    <name evidence="17" type="primary">106059393</name>
</gene>
<evidence type="ECO:0000313" key="18">
    <source>
        <dbReference type="Proteomes" id="UP000076420"/>
    </source>
</evidence>
<evidence type="ECO:0000256" key="9">
    <source>
        <dbReference type="ARBA" id="ARBA00023315"/>
    </source>
</evidence>
<dbReference type="EC" id="2.3.1.61" evidence="4"/>
<feature type="compositionally biased region" description="Low complexity" evidence="13">
    <location>
        <begin position="133"/>
        <end position="145"/>
    </location>
</feature>
<dbReference type="InterPro" id="IPR023213">
    <property type="entry name" value="CAT-like_dom_sf"/>
</dbReference>
<dbReference type="PANTHER" id="PTHR43416:SF5">
    <property type="entry name" value="DIHYDROLIPOYLLYSINE-RESIDUE SUCCINYLTRANSFERASE COMPONENT OF 2-OXOGLUTARATE DEHYDROGENASE COMPLEX, MITOCHONDRIAL"/>
    <property type="match status" value="1"/>
</dbReference>
<proteinExistence type="inferred from homology"/>
<dbReference type="EnsemblMetazoa" id="BGLB004526-RB">
    <property type="protein sequence ID" value="BGLB004526-PB"/>
    <property type="gene ID" value="BGLB004526"/>
</dbReference>
<dbReference type="FunFam" id="3.30.559.10:FF:000007">
    <property type="entry name" value="Dihydrolipoamide acetyltransferase component of pyruvate dehydrogenase complex"/>
    <property type="match status" value="1"/>
</dbReference>
<dbReference type="InterPro" id="IPR000089">
    <property type="entry name" value="Biotin_lipoyl"/>
</dbReference>
<evidence type="ECO:0000256" key="3">
    <source>
        <dbReference type="ARBA" id="ARBA00007317"/>
    </source>
</evidence>
<feature type="region of interest" description="Disordered" evidence="13">
    <location>
        <begin position="133"/>
        <end position="152"/>
    </location>
</feature>
<evidence type="ECO:0000256" key="10">
    <source>
        <dbReference type="ARBA" id="ARBA00031331"/>
    </source>
</evidence>
<dbReference type="PANTHER" id="PTHR43416">
    <property type="entry name" value="DIHYDROLIPOYLLYSINE-RESIDUE SUCCINYLTRANSFERASE COMPONENT OF 2-OXOGLUTARATE DEHYDROGENASE COMPLEX, MITOCHONDRIAL-RELATED"/>
    <property type="match status" value="1"/>
</dbReference>
<dbReference type="Gene3D" id="3.40.50.970">
    <property type="match status" value="1"/>
</dbReference>
<dbReference type="Pfam" id="PF00364">
    <property type="entry name" value="Biotin_lipoyl"/>
    <property type="match status" value="1"/>
</dbReference>
<evidence type="ECO:0000256" key="13">
    <source>
        <dbReference type="SAM" id="MobiDB-lite"/>
    </source>
</evidence>
<organism evidence="17 18">
    <name type="scientific">Biomphalaria glabrata</name>
    <name type="common">Bloodfluke planorb</name>
    <name type="synonym">Freshwater snail</name>
    <dbReference type="NCBI Taxonomy" id="6526"/>
    <lineage>
        <taxon>Eukaryota</taxon>
        <taxon>Metazoa</taxon>
        <taxon>Spiralia</taxon>
        <taxon>Lophotrochozoa</taxon>
        <taxon>Mollusca</taxon>
        <taxon>Gastropoda</taxon>
        <taxon>Heterobranchia</taxon>
        <taxon>Euthyneura</taxon>
        <taxon>Panpulmonata</taxon>
        <taxon>Hygrophila</taxon>
        <taxon>Lymnaeoidea</taxon>
        <taxon>Planorbidae</taxon>
        <taxon>Biomphalaria</taxon>
    </lineage>
</organism>
<evidence type="ECO:0000256" key="6">
    <source>
        <dbReference type="ARBA" id="ARBA00022532"/>
    </source>
</evidence>
<dbReference type="Pfam" id="PF00676">
    <property type="entry name" value="E1_dh"/>
    <property type="match status" value="1"/>
</dbReference>
<dbReference type="InterPro" id="IPR006255">
    <property type="entry name" value="SucB"/>
</dbReference>
<evidence type="ECO:0000256" key="4">
    <source>
        <dbReference type="ARBA" id="ARBA00012945"/>
    </source>
</evidence>
<keyword evidence="9" id="KW-0012">Acyltransferase</keyword>
<feature type="domain" description="2-oxoacid dehydrogenase acyltransferase catalytic" evidence="14">
    <location>
        <begin position="191"/>
        <end position="418"/>
    </location>
</feature>
<evidence type="ECO:0000256" key="8">
    <source>
        <dbReference type="ARBA" id="ARBA00022823"/>
    </source>
</evidence>
<dbReference type="InterPro" id="IPR011053">
    <property type="entry name" value="Single_hybrid_motif"/>
</dbReference>
<dbReference type="GO" id="GO:0016624">
    <property type="term" value="F:oxidoreductase activity, acting on the aldehyde or oxo group of donors, disulfide as acceptor"/>
    <property type="evidence" value="ECO:0007669"/>
    <property type="project" value="InterPro"/>
</dbReference>
<dbReference type="GO" id="GO:0045252">
    <property type="term" value="C:oxoglutarate dehydrogenase complex"/>
    <property type="evidence" value="ECO:0007669"/>
    <property type="project" value="InterPro"/>
</dbReference>
<dbReference type="Gene3D" id="3.30.559.10">
    <property type="entry name" value="Chloramphenicol acetyltransferase-like domain"/>
    <property type="match status" value="1"/>
</dbReference>
<dbReference type="AlphaFoldDB" id="A0A2C9JLT2"/>
<evidence type="ECO:0000256" key="1">
    <source>
        <dbReference type="ARBA" id="ARBA00001938"/>
    </source>
</evidence>
<dbReference type="GO" id="GO:0006099">
    <property type="term" value="P:tricarboxylic acid cycle"/>
    <property type="evidence" value="ECO:0007669"/>
    <property type="project" value="UniProtKB-KW"/>
</dbReference>
<comment type="pathway">
    <text evidence="2">Amino-acid degradation; L-lysine degradation via saccharopine pathway; glutaryl-CoA from L-lysine: step 6/6.</text>
</comment>
<dbReference type="VEuPathDB" id="VectorBase:BGLB004526"/>
<keyword evidence="6" id="KW-0816">Tricarboxylic acid cycle</keyword>
<dbReference type="InterPro" id="IPR001017">
    <property type="entry name" value="DH_E1"/>
</dbReference>
<keyword evidence="7" id="KW-0808">Transferase</keyword>
<dbReference type="VEuPathDB" id="VectorBase:BGLAX_035335"/>
<dbReference type="InterPro" id="IPR050537">
    <property type="entry name" value="2-oxoacid_dehydrogenase"/>
</dbReference>
<feature type="domain" description="Lipoyl-binding" evidence="15">
    <location>
        <begin position="56"/>
        <end position="108"/>
    </location>
</feature>
<sequence length="421" mass="47791">MIFRSDIVVNIVGYRTYGHNESDEPRFTQPLMYKLIDAKASVDEFILSEYAALGFEYGYSINSYDTLVVWEAQFDKVSVDVASTEDGIIDSFLIKKSDSAKVGDVLFRVKTSDDRPNKIDKKNIVTDLSVNDAKNNNNDLQNNSSIDKDKSNQVKNISSISAENVDQDLLNKNFDTRNLNDLFFEKKEKRDDRPIKMSKLRSRIAERLKQSQNESVILTTFNEIDMHNLLELKDKYKDEFFKKHGVKLGIMSFFVKAVISAISEIPIINFFIENDQIIQRTYCDIGVAVSTEKGLLVPIIRNAELMSIQEIEKNIISLSNKARSGNIDISEITGGTFTISNGGIYGSLMSTPILSPKQSGILGMHSIKKRPVVIDDEIVIRPMMYVALSYDHRIIDGHEAVVFLNKIKDYIEDCSRMFINI</sequence>
<evidence type="ECO:0000256" key="11">
    <source>
        <dbReference type="ARBA" id="ARBA00032406"/>
    </source>
</evidence>
<dbReference type="GO" id="GO:0004149">
    <property type="term" value="F:dihydrolipoyllysine-residue succinyltransferase activity"/>
    <property type="evidence" value="ECO:0007669"/>
    <property type="project" value="UniProtKB-EC"/>
</dbReference>